<dbReference type="InterPro" id="IPR027417">
    <property type="entry name" value="P-loop_NTPase"/>
</dbReference>
<sequence>MSAGAEPNLQASVLAFGYLEPLAADSRVTDIAVTSDGEVWADSGSGMVRRQLHPGFSGPGMVREYATQLCSQLGKRLDDSCPIADAASLDGIRVHAVIPPLVATGAAISIRLPDRKQPSLMALAAAGLCPAAWVSVLQTLLVQRATMVITGGTGSGKTTLLKALLAQCPPSERIVVVEEVRELGSLPGHGNYVSLAAREANVEGAGAVGLPELVKATLRMRPDRIVLGECRGEEIADLLRAFNSGHHGGLVTLHADSVGRVPARLATLGLLAGLDPRALAALADGAFDAVIHLERQHGQRCIRQIGILGSDASGRLRGQPVCSWDGHGPPVYGSLWPAFARRWGIAVGQSGPVGQMGLAEKVDYSERAERTGQVEQVGQVGRARQMRQVDSRGQRRALAQGSGAGELARPKGSSAPSPPRVPSAQRQGVRAGRRL</sequence>
<dbReference type="CDD" id="cd01130">
    <property type="entry name" value="VirB11-like_ATPase"/>
    <property type="match status" value="1"/>
</dbReference>
<dbReference type="Proteomes" id="UP001321766">
    <property type="component" value="Chromosome"/>
</dbReference>
<comment type="similarity">
    <text evidence="1">Belongs to the GSP E family.</text>
</comment>
<evidence type="ECO:0000313" key="5">
    <source>
        <dbReference type="Proteomes" id="UP001321766"/>
    </source>
</evidence>
<dbReference type="PANTHER" id="PTHR30486">
    <property type="entry name" value="TWITCHING MOTILITY PROTEIN PILT"/>
    <property type="match status" value="1"/>
</dbReference>
<evidence type="ECO:0000256" key="2">
    <source>
        <dbReference type="SAM" id="MobiDB-lite"/>
    </source>
</evidence>
<dbReference type="EMBL" id="AP026798">
    <property type="protein sequence ID" value="BDR53781.1"/>
    <property type="molecule type" value="Genomic_DNA"/>
</dbReference>
<dbReference type="InterPro" id="IPR003593">
    <property type="entry name" value="AAA+_ATPase"/>
</dbReference>
<keyword evidence="5" id="KW-1185">Reference proteome</keyword>
<protein>
    <submittedName>
        <fullName evidence="4">Pilus biosynthesis protein</fullName>
    </submittedName>
</protein>
<gene>
    <name evidence="4" type="ORF">KIM372_16880</name>
</gene>
<dbReference type="Gene3D" id="3.40.50.300">
    <property type="entry name" value="P-loop containing nucleotide triphosphate hydrolases"/>
    <property type="match status" value="1"/>
</dbReference>
<dbReference type="Gene3D" id="3.30.450.380">
    <property type="match status" value="1"/>
</dbReference>
<dbReference type="Pfam" id="PF00437">
    <property type="entry name" value="T2SSE"/>
    <property type="match status" value="1"/>
</dbReference>
<feature type="region of interest" description="Disordered" evidence="2">
    <location>
        <begin position="373"/>
        <end position="435"/>
    </location>
</feature>
<reference evidence="4 5" key="1">
    <citation type="journal article" date="2023" name="Microbiol. Spectr.">
        <title>Symbiosis of Carpenter Bees with Uncharacterized Lactic Acid Bacteria Showing NAD Auxotrophy.</title>
        <authorList>
            <person name="Kawasaki S."/>
            <person name="Ozawa K."/>
            <person name="Mori T."/>
            <person name="Yamamoto A."/>
            <person name="Ito M."/>
            <person name="Ohkuma M."/>
            <person name="Sakamoto M."/>
            <person name="Matsutani M."/>
        </authorList>
    </citation>
    <scope>NUCLEOTIDE SEQUENCE [LARGE SCALE GENOMIC DNA]</scope>
    <source>
        <strain evidence="4 5">Kim37-2</strain>
    </source>
</reference>
<organism evidence="4 5">
    <name type="scientific">Bombiscardovia nodaiensis</name>
    <dbReference type="NCBI Taxonomy" id="2932181"/>
    <lineage>
        <taxon>Bacteria</taxon>
        <taxon>Bacillati</taxon>
        <taxon>Actinomycetota</taxon>
        <taxon>Actinomycetes</taxon>
        <taxon>Bifidobacteriales</taxon>
        <taxon>Bifidobacteriaceae</taxon>
        <taxon>Bombiscardovia</taxon>
    </lineage>
</organism>
<dbReference type="InterPro" id="IPR050921">
    <property type="entry name" value="T4SS_GSP_E_ATPase"/>
</dbReference>
<dbReference type="SUPFAM" id="SSF52540">
    <property type="entry name" value="P-loop containing nucleoside triphosphate hydrolases"/>
    <property type="match status" value="1"/>
</dbReference>
<feature type="domain" description="AAA+ ATPase" evidence="3">
    <location>
        <begin position="143"/>
        <end position="297"/>
    </location>
</feature>
<evidence type="ECO:0000313" key="4">
    <source>
        <dbReference type="EMBL" id="BDR53781.1"/>
    </source>
</evidence>
<name>A0ABM8BA48_9BIFI</name>
<dbReference type="InterPro" id="IPR001482">
    <property type="entry name" value="T2SS/T4SS_dom"/>
</dbReference>
<evidence type="ECO:0000256" key="1">
    <source>
        <dbReference type="ARBA" id="ARBA00006611"/>
    </source>
</evidence>
<dbReference type="PANTHER" id="PTHR30486:SF6">
    <property type="entry name" value="TYPE IV PILUS RETRACTATION ATPASE PILT"/>
    <property type="match status" value="1"/>
</dbReference>
<evidence type="ECO:0000259" key="3">
    <source>
        <dbReference type="SMART" id="SM00382"/>
    </source>
</evidence>
<dbReference type="SMART" id="SM00382">
    <property type="entry name" value="AAA"/>
    <property type="match status" value="1"/>
</dbReference>
<proteinExistence type="inferred from homology"/>
<accession>A0ABM8BA48</accession>